<feature type="region of interest" description="Disordered" evidence="1">
    <location>
        <begin position="44"/>
        <end position="64"/>
    </location>
</feature>
<feature type="compositionally biased region" description="Polar residues" evidence="1">
    <location>
        <begin position="47"/>
        <end position="57"/>
    </location>
</feature>
<feature type="region of interest" description="Disordered" evidence="1">
    <location>
        <begin position="259"/>
        <end position="288"/>
    </location>
</feature>
<evidence type="ECO:0000313" key="4">
    <source>
        <dbReference type="Proteomes" id="UP000580250"/>
    </source>
</evidence>
<dbReference type="AlphaFoldDB" id="A0A6V7W9U6"/>
<feature type="region of interest" description="Disordered" evidence="1">
    <location>
        <begin position="93"/>
        <end position="117"/>
    </location>
</feature>
<dbReference type="EMBL" id="CAJEWN010000485">
    <property type="protein sequence ID" value="CAD2183973.1"/>
    <property type="molecule type" value="Genomic_DNA"/>
</dbReference>
<proteinExistence type="predicted"/>
<gene>
    <name evidence="3" type="ORF">MENT_LOCUS36299</name>
</gene>
<organism evidence="3 4">
    <name type="scientific">Meloidogyne enterolobii</name>
    <name type="common">Root-knot nematode worm</name>
    <name type="synonym">Meloidogyne mayaguensis</name>
    <dbReference type="NCBI Taxonomy" id="390850"/>
    <lineage>
        <taxon>Eukaryota</taxon>
        <taxon>Metazoa</taxon>
        <taxon>Ecdysozoa</taxon>
        <taxon>Nematoda</taxon>
        <taxon>Chromadorea</taxon>
        <taxon>Rhabditida</taxon>
        <taxon>Tylenchina</taxon>
        <taxon>Tylenchomorpha</taxon>
        <taxon>Tylenchoidea</taxon>
        <taxon>Meloidogynidae</taxon>
        <taxon>Meloidogyninae</taxon>
        <taxon>Meloidogyne</taxon>
    </lineage>
</organism>
<feature type="signal peptide" evidence="2">
    <location>
        <begin position="1"/>
        <end position="27"/>
    </location>
</feature>
<dbReference type="Proteomes" id="UP000580250">
    <property type="component" value="Unassembled WGS sequence"/>
</dbReference>
<accession>A0A6V7W9U6</accession>
<feature type="compositionally biased region" description="Basic and acidic residues" evidence="1">
    <location>
        <begin position="93"/>
        <end position="102"/>
    </location>
</feature>
<reference evidence="3 4" key="1">
    <citation type="submission" date="2020-08" db="EMBL/GenBank/DDBJ databases">
        <authorList>
            <person name="Koutsovoulos G."/>
            <person name="Danchin GJ E."/>
        </authorList>
    </citation>
    <scope>NUCLEOTIDE SEQUENCE [LARGE SCALE GENOMIC DNA]</scope>
</reference>
<protein>
    <submittedName>
        <fullName evidence="3">Uncharacterized protein</fullName>
    </submittedName>
</protein>
<evidence type="ECO:0000256" key="1">
    <source>
        <dbReference type="SAM" id="MobiDB-lite"/>
    </source>
</evidence>
<feature type="chain" id="PRO_5028107647" evidence="2">
    <location>
        <begin position="28"/>
        <end position="317"/>
    </location>
</feature>
<name>A0A6V7W9U6_MELEN</name>
<comment type="caution">
    <text evidence="3">The sequence shown here is derived from an EMBL/GenBank/DDBJ whole genome shotgun (WGS) entry which is preliminary data.</text>
</comment>
<evidence type="ECO:0000256" key="2">
    <source>
        <dbReference type="SAM" id="SignalP"/>
    </source>
</evidence>
<evidence type="ECO:0000313" key="3">
    <source>
        <dbReference type="EMBL" id="CAD2183973.1"/>
    </source>
</evidence>
<sequence>MLTSATYSHTRLSLHLLLLAFILDVEAGNFCSICINAPKTLIHEDTPSQSNRYSSSADTDEKEIEKESLMNEEIGIKNKEMYDNTARNYYTKHSKESEIKSDDDIEGAGPSKREKLPKKVDMPETENIGFYVNQVLDAIKIYPVYDSLRLIYSSRLIIEEITKKFKDRIKGGDTFLRVVSNKEKYFCNDWLLNKLKEKDILESLQLLYDESCQSDIQEHRTKEPKLKEGDNLHRRSLQHIYEEGSSSYYGSGLVQGQKGLNIDDSDTKNDGGGLQKFSGSQRFKSSHRDIQLPIREPSGQFQKPMTLEQNMRYSTSF</sequence>
<keyword evidence="2" id="KW-0732">Signal</keyword>